<comment type="function">
    <text evidence="6">Toxic component of a toxin-antitoxin (TA) system. An RNase.</text>
</comment>
<comment type="caution">
    <text evidence="8">The sequence shown here is derived from an EMBL/GenBank/DDBJ whole genome shotgun (WGS) entry which is preliminary data.</text>
</comment>
<evidence type="ECO:0000256" key="3">
    <source>
        <dbReference type="ARBA" id="ARBA00022723"/>
    </source>
</evidence>
<keyword evidence="3 6" id="KW-0479">Metal-binding</keyword>
<evidence type="ECO:0000313" key="8">
    <source>
        <dbReference type="EMBL" id="MBB4660841.1"/>
    </source>
</evidence>
<feature type="binding site" evidence="6">
    <location>
        <position position="101"/>
    </location>
    <ligand>
        <name>Mg(2+)</name>
        <dbReference type="ChEBI" id="CHEBI:18420"/>
    </ligand>
</feature>
<dbReference type="HAMAP" id="MF_00265">
    <property type="entry name" value="VapC_Nob1"/>
    <property type="match status" value="1"/>
</dbReference>
<dbReference type="CDD" id="cd09874">
    <property type="entry name" value="PIN_MT3492-like"/>
    <property type="match status" value="1"/>
</dbReference>
<evidence type="ECO:0000256" key="1">
    <source>
        <dbReference type="ARBA" id="ARBA00022649"/>
    </source>
</evidence>
<feature type="domain" description="PIN" evidence="7">
    <location>
        <begin position="4"/>
        <end position="113"/>
    </location>
</feature>
<feature type="binding site" evidence="6">
    <location>
        <position position="6"/>
    </location>
    <ligand>
        <name>Mg(2+)</name>
        <dbReference type="ChEBI" id="CHEBI:18420"/>
    </ligand>
</feature>
<dbReference type="EC" id="3.1.-.-" evidence="6"/>
<dbReference type="EMBL" id="JACHNU010000001">
    <property type="protein sequence ID" value="MBB4660841.1"/>
    <property type="molecule type" value="Genomic_DNA"/>
</dbReference>
<dbReference type="Proteomes" id="UP000585272">
    <property type="component" value="Unassembled WGS sequence"/>
</dbReference>
<comment type="cofactor">
    <cofactor evidence="6">
        <name>Mg(2+)</name>
        <dbReference type="ChEBI" id="CHEBI:18420"/>
    </cofactor>
</comment>
<keyword evidence="2 6" id="KW-0540">Nuclease</keyword>
<dbReference type="InterPro" id="IPR022907">
    <property type="entry name" value="VapC_family"/>
</dbReference>
<keyword evidence="5 6" id="KW-0460">Magnesium</keyword>
<evidence type="ECO:0000256" key="4">
    <source>
        <dbReference type="ARBA" id="ARBA00022801"/>
    </source>
</evidence>
<dbReference type="InterPro" id="IPR002716">
    <property type="entry name" value="PIN_dom"/>
</dbReference>
<proteinExistence type="inferred from homology"/>
<gene>
    <name evidence="6" type="primary">vapC</name>
    <name evidence="8" type="ORF">BDZ31_000414</name>
</gene>
<sequence length="141" mass="15363">MTLYLDTSALVKLLVAEDGSGVVRSAAGAAGELAASHIAYVETHSALARMRAGDRLTRRVHAAQAEAFRRLWSDVAVVPVTDDVVERAARLAERHLLRGYDALQLSSALELRDASDVRFASWDDRLNVAAARERLTLLPLD</sequence>
<keyword evidence="1 6" id="KW-1277">Toxin-antitoxin system</keyword>
<keyword evidence="6" id="KW-0800">Toxin</keyword>
<dbReference type="Pfam" id="PF01850">
    <property type="entry name" value="PIN"/>
    <property type="match status" value="1"/>
</dbReference>
<evidence type="ECO:0000259" key="7">
    <source>
        <dbReference type="Pfam" id="PF01850"/>
    </source>
</evidence>
<evidence type="ECO:0000313" key="9">
    <source>
        <dbReference type="Proteomes" id="UP000585272"/>
    </source>
</evidence>
<comment type="similarity">
    <text evidence="6">Belongs to the PINc/VapC protein family.</text>
</comment>
<dbReference type="GO" id="GO:0000287">
    <property type="term" value="F:magnesium ion binding"/>
    <property type="evidence" value="ECO:0007669"/>
    <property type="project" value="UniProtKB-UniRule"/>
</dbReference>
<dbReference type="GO" id="GO:0090729">
    <property type="term" value="F:toxin activity"/>
    <property type="evidence" value="ECO:0007669"/>
    <property type="project" value="UniProtKB-KW"/>
</dbReference>
<dbReference type="AlphaFoldDB" id="A0A840I9A2"/>
<dbReference type="Gene3D" id="3.40.50.1010">
    <property type="entry name" value="5'-nuclease"/>
    <property type="match status" value="1"/>
</dbReference>
<organism evidence="8 9">
    <name type="scientific">Conexibacter arvalis</name>
    <dbReference type="NCBI Taxonomy" id="912552"/>
    <lineage>
        <taxon>Bacteria</taxon>
        <taxon>Bacillati</taxon>
        <taxon>Actinomycetota</taxon>
        <taxon>Thermoleophilia</taxon>
        <taxon>Solirubrobacterales</taxon>
        <taxon>Conexibacteraceae</taxon>
        <taxon>Conexibacter</taxon>
    </lineage>
</organism>
<dbReference type="RefSeq" id="WP_183338490.1">
    <property type="nucleotide sequence ID" value="NZ_JACHNU010000001.1"/>
</dbReference>
<protein>
    <recommendedName>
        <fullName evidence="6">Ribonuclease VapC</fullName>
        <shortName evidence="6">RNase VapC</shortName>
        <ecNumber evidence="6">3.1.-.-</ecNumber>
    </recommendedName>
    <alternativeName>
        <fullName evidence="6">Toxin VapC</fullName>
    </alternativeName>
</protein>
<evidence type="ECO:0000256" key="2">
    <source>
        <dbReference type="ARBA" id="ARBA00022722"/>
    </source>
</evidence>
<evidence type="ECO:0000256" key="6">
    <source>
        <dbReference type="HAMAP-Rule" id="MF_00265"/>
    </source>
</evidence>
<dbReference type="GO" id="GO:0016787">
    <property type="term" value="F:hydrolase activity"/>
    <property type="evidence" value="ECO:0007669"/>
    <property type="project" value="UniProtKB-KW"/>
</dbReference>
<keyword evidence="4 6" id="KW-0378">Hydrolase</keyword>
<dbReference type="GO" id="GO:0004540">
    <property type="term" value="F:RNA nuclease activity"/>
    <property type="evidence" value="ECO:0007669"/>
    <property type="project" value="InterPro"/>
</dbReference>
<dbReference type="InterPro" id="IPR029060">
    <property type="entry name" value="PIN-like_dom_sf"/>
</dbReference>
<evidence type="ECO:0000256" key="5">
    <source>
        <dbReference type="ARBA" id="ARBA00022842"/>
    </source>
</evidence>
<reference evidence="8 9" key="1">
    <citation type="submission" date="2020-08" db="EMBL/GenBank/DDBJ databases">
        <title>Genomic Encyclopedia of Archaeal and Bacterial Type Strains, Phase II (KMG-II): from individual species to whole genera.</title>
        <authorList>
            <person name="Goeker M."/>
        </authorList>
    </citation>
    <scope>NUCLEOTIDE SEQUENCE [LARGE SCALE GENOMIC DNA]</scope>
    <source>
        <strain evidence="8 9">DSM 23288</strain>
    </source>
</reference>
<name>A0A840I9A2_9ACTN</name>
<accession>A0A840I9A2</accession>
<keyword evidence="9" id="KW-1185">Reference proteome</keyword>
<dbReference type="SUPFAM" id="SSF88723">
    <property type="entry name" value="PIN domain-like"/>
    <property type="match status" value="1"/>
</dbReference>